<evidence type="ECO:0000313" key="1">
    <source>
        <dbReference type="EMBL" id="SDL75268.1"/>
    </source>
</evidence>
<sequence>MSSRLDPARLLSEARAQIPREWANSLAKYLEEKNRG</sequence>
<protein>
    <submittedName>
        <fullName evidence="1">Uncharacterized protein</fullName>
    </submittedName>
</protein>
<reference evidence="1 2" key="1">
    <citation type="submission" date="2016-10" db="EMBL/GenBank/DDBJ databases">
        <authorList>
            <person name="de Groot N.N."/>
        </authorList>
    </citation>
    <scope>NUCLEOTIDE SEQUENCE [LARGE SCALE GENOMIC DNA]</scope>
    <source>
        <strain evidence="1 2">CGMCC 4.5681</strain>
    </source>
</reference>
<name>A0A1G9MLX1_9ACTN</name>
<keyword evidence="2" id="KW-1185">Reference proteome</keyword>
<evidence type="ECO:0000313" key="2">
    <source>
        <dbReference type="Proteomes" id="UP000198683"/>
    </source>
</evidence>
<dbReference type="EMBL" id="FNFB01000028">
    <property type="protein sequence ID" value="SDL75268.1"/>
    <property type="molecule type" value="Genomic_DNA"/>
</dbReference>
<dbReference type="AlphaFoldDB" id="A0A1G9MLX1"/>
<organism evidence="1 2">
    <name type="scientific">Nonomuraea maritima</name>
    <dbReference type="NCBI Taxonomy" id="683260"/>
    <lineage>
        <taxon>Bacteria</taxon>
        <taxon>Bacillati</taxon>
        <taxon>Actinomycetota</taxon>
        <taxon>Actinomycetes</taxon>
        <taxon>Streptosporangiales</taxon>
        <taxon>Streptosporangiaceae</taxon>
        <taxon>Nonomuraea</taxon>
    </lineage>
</organism>
<gene>
    <name evidence="1" type="ORF">SAMN05421874_12896</name>
</gene>
<dbReference type="Proteomes" id="UP000198683">
    <property type="component" value="Unassembled WGS sequence"/>
</dbReference>
<proteinExistence type="predicted"/>
<accession>A0A1G9MLX1</accession>